<proteinExistence type="predicted"/>
<name>A0A0K0D910_ANGCA</name>
<protein>
    <submittedName>
        <fullName evidence="2">Secreted protein</fullName>
    </submittedName>
</protein>
<evidence type="ECO:0000313" key="2">
    <source>
        <dbReference type="WBParaSite" id="ACAC_0000655701-mRNA-1"/>
    </source>
</evidence>
<dbReference type="Proteomes" id="UP000035642">
    <property type="component" value="Unassembled WGS sequence"/>
</dbReference>
<organism evidence="1 2">
    <name type="scientific">Angiostrongylus cantonensis</name>
    <name type="common">Rat lungworm</name>
    <dbReference type="NCBI Taxonomy" id="6313"/>
    <lineage>
        <taxon>Eukaryota</taxon>
        <taxon>Metazoa</taxon>
        <taxon>Ecdysozoa</taxon>
        <taxon>Nematoda</taxon>
        <taxon>Chromadorea</taxon>
        <taxon>Rhabditida</taxon>
        <taxon>Rhabditina</taxon>
        <taxon>Rhabditomorpha</taxon>
        <taxon>Strongyloidea</taxon>
        <taxon>Metastrongylidae</taxon>
        <taxon>Angiostrongylus</taxon>
    </lineage>
</organism>
<accession>A0A0K0D910</accession>
<keyword evidence="1" id="KW-1185">Reference proteome</keyword>
<sequence>MDSSLCSCAPFVINIAAVLRLTSPVLVTHTIVLLKCFPLTDVFTIVRVLLRMGVKEVMTENWIRPSAAPIVYLITD</sequence>
<reference evidence="2" key="2">
    <citation type="submission" date="2017-02" db="UniProtKB">
        <authorList>
            <consortium name="WormBaseParasite"/>
        </authorList>
    </citation>
    <scope>IDENTIFICATION</scope>
</reference>
<reference evidence="1" key="1">
    <citation type="submission" date="2012-09" db="EMBL/GenBank/DDBJ databases">
        <authorList>
            <person name="Martin A.A."/>
        </authorList>
    </citation>
    <scope>NUCLEOTIDE SEQUENCE</scope>
</reference>
<dbReference type="AlphaFoldDB" id="A0A0K0D910"/>
<dbReference type="WBParaSite" id="ACAC_0000655701-mRNA-1">
    <property type="protein sequence ID" value="ACAC_0000655701-mRNA-1"/>
    <property type="gene ID" value="ACAC_0000655701"/>
</dbReference>
<evidence type="ECO:0000313" key="1">
    <source>
        <dbReference type="Proteomes" id="UP000035642"/>
    </source>
</evidence>